<evidence type="ECO:0000256" key="8">
    <source>
        <dbReference type="ARBA" id="ARBA00044876"/>
    </source>
</evidence>
<dbReference type="InterPro" id="IPR011701">
    <property type="entry name" value="MFS"/>
</dbReference>
<comment type="catalytic activity">
    <reaction evidence="11">
        <text>L-alpha-aminoacyl-L-histidine(out) = L-alpha-aminoacyl-L-histidine(in)</text>
        <dbReference type="Rhea" id="RHEA:79375"/>
        <dbReference type="ChEBI" id="CHEBI:229967"/>
    </reaction>
</comment>
<comment type="catalytic activity">
    <reaction evidence="20">
        <text>L-lysyl-glycine(out) = L-lysyl-glycine(in)</text>
        <dbReference type="Rhea" id="RHEA:79407"/>
        <dbReference type="ChEBI" id="CHEBI:191202"/>
    </reaction>
</comment>
<dbReference type="InterPro" id="IPR020846">
    <property type="entry name" value="MFS_dom"/>
</dbReference>
<dbReference type="Pfam" id="PF07690">
    <property type="entry name" value="MFS_1"/>
    <property type="match status" value="1"/>
</dbReference>
<comment type="function">
    <text evidence="23">Lysosomal dipeptide uniporter that selectively exports lysine, arginine or histidine-containing dipeptides with a net positive charge from the lysosome lumen into the cytosol. Could play a role in a specific type of protein O-glycosylation indirectly regulating macrophages migration and tissue invasion. Also essential for liver homeostasis.</text>
</comment>
<evidence type="ECO:0000256" key="11">
    <source>
        <dbReference type="ARBA" id="ARBA00044884"/>
    </source>
</evidence>
<comment type="catalytic activity">
    <reaction evidence="19">
        <text>L-alanyl-L-lysine(out) = L-alanyl-L-lysine(in)</text>
        <dbReference type="Rhea" id="RHEA:79415"/>
        <dbReference type="ChEBI" id="CHEBI:192470"/>
    </reaction>
</comment>
<evidence type="ECO:0000256" key="19">
    <source>
        <dbReference type="ARBA" id="ARBA00044919"/>
    </source>
</evidence>
<dbReference type="InterPro" id="IPR052187">
    <property type="entry name" value="MFSD1"/>
</dbReference>
<protein>
    <recommendedName>
        <fullName evidence="21">Lysosomal dipeptide transporter MFSD1</fullName>
    </recommendedName>
    <alternativeName>
        <fullName evidence="22">Major facilitator superfamily domain-containing protein 1</fullName>
    </alternativeName>
</protein>
<evidence type="ECO:0000256" key="7">
    <source>
        <dbReference type="ARBA" id="ARBA00023228"/>
    </source>
</evidence>
<evidence type="ECO:0000256" key="2">
    <source>
        <dbReference type="ARBA" id="ARBA00008335"/>
    </source>
</evidence>
<evidence type="ECO:0000256" key="12">
    <source>
        <dbReference type="ARBA" id="ARBA00044891"/>
    </source>
</evidence>
<comment type="catalytic activity">
    <reaction evidence="18">
        <text>L-histidyl-L-alpha-amino acid(out) = L-histidyl-L-alpha-amino acid(in)</text>
        <dbReference type="Rhea" id="RHEA:79379"/>
        <dbReference type="ChEBI" id="CHEBI:229964"/>
    </reaction>
</comment>
<sequence>VFPFTALSTDFFVDKWGVQRVAESTGGFLANVFGSFLHMFQTAGGLSSIIIFASMICAPFAGLLVDRVGKRATMMLVGSILMIPAYLLLGLTDIYPVLPMMVLGAAFVLVPAAMWPAIPMVVKAEHTGTAFGLCTAIQNIGLAFFPFLNGWLRDATHGYSASMLMFAGLGVVGFVFALLLKRADQAGGRVLEGRPPRAPGV</sequence>
<comment type="catalytic activity">
    <reaction evidence="17">
        <text>L-arginyl-glycine(out) = L-arginyl-glycine(in)</text>
        <dbReference type="Rhea" id="RHEA:79391"/>
        <dbReference type="ChEBI" id="CHEBI:229955"/>
    </reaction>
</comment>
<evidence type="ECO:0000256" key="3">
    <source>
        <dbReference type="ARBA" id="ARBA00022448"/>
    </source>
</evidence>
<evidence type="ECO:0000256" key="25">
    <source>
        <dbReference type="SAM" id="Phobius"/>
    </source>
</evidence>
<evidence type="ECO:0000256" key="5">
    <source>
        <dbReference type="ARBA" id="ARBA00022989"/>
    </source>
</evidence>
<comment type="catalytic activity">
    <reaction evidence="16">
        <text>L-lysyl-L-lysine(out) = L-lysyl-L-lysine(in)</text>
        <dbReference type="Rhea" id="RHEA:79403"/>
        <dbReference type="ChEBI" id="CHEBI:229956"/>
    </reaction>
</comment>
<evidence type="ECO:0000256" key="21">
    <source>
        <dbReference type="ARBA" id="ARBA00044985"/>
    </source>
</evidence>
<comment type="catalytic activity">
    <reaction evidence="14">
        <text>L-aspartyl-L-lysine(out) = L-aspartyl-L-lysine(in)</text>
        <dbReference type="Rhea" id="RHEA:79411"/>
        <dbReference type="ChEBI" id="CHEBI:229953"/>
    </reaction>
</comment>
<feature type="non-terminal residue" evidence="27">
    <location>
        <position position="1"/>
    </location>
</feature>
<name>D9PIE9_9ZZZZ</name>
<gene>
    <name evidence="27" type="ORF">LDC_1307</name>
</gene>
<dbReference type="GO" id="GO:0005765">
    <property type="term" value="C:lysosomal membrane"/>
    <property type="evidence" value="ECO:0007669"/>
    <property type="project" value="UniProtKB-SubCell"/>
</dbReference>
<evidence type="ECO:0000256" key="24">
    <source>
        <dbReference type="ARBA" id="ARBA00046376"/>
    </source>
</evidence>
<reference evidence="27" key="1">
    <citation type="submission" date="2010-07" db="EMBL/GenBank/DDBJ databases">
        <authorList>
            <consortium name="CONSOLIDER consortium CSD2007-00005"/>
            <person name="Guazzaroni M.-E."/>
            <person name="Richter M."/>
            <person name="Garcia-Salamanca A."/>
            <person name="Yarza P."/>
            <person name="Ferrer M."/>
        </authorList>
    </citation>
    <scope>NUCLEOTIDE SEQUENCE</scope>
</reference>
<keyword evidence="7" id="KW-0458">Lysosome</keyword>
<evidence type="ECO:0000256" key="14">
    <source>
        <dbReference type="ARBA" id="ARBA00044898"/>
    </source>
</evidence>
<dbReference type="PANTHER" id="PTHR23512">
    <property type="entry name" value="MAJOR FACILITATOR SUPERFAMILY DOMAIN-CONTAINING PROTEIN 1"/>
    <property type="match status" value="1"/>
</dbReference>
<evidence type="ECO:0000256" key="13">
    <source>
        <dbReference type="ARBA" id="ARBA00044893"/>
    </source>
</evidence>
<dbReference type="Gene3D" id="1.20.1250.20">
    <property type="entry name" value="MFS general substrate transporter like domains"/>
    <property type="match status" value="1"/>
</dbReference>
<dbReference type="AlphaFoldDB" id="D9PIE9"/>
<evidence type="ECO:0000256" key="15">
    <source>
        <dbReference type="ARBA" id="ARBA00044899"/>
    </source>
</evidence>
<feature type="domain" description="Major facilitator superfamily (MFS) profile" evidence="26">
    <location>
        <begin position="1"/>
        <end position="185"/>
    </location>
</feature>
<comment type="similarity">
    <text evidence="2">Belongs to the major facilitator superfamily.</text>
</comment>
<feature type="transmembrane region" description="Helical" evidence="25">
    <location>
        <begin position="130"/>
        <end position="152"/>
    </location>
</feature>
<evidence type="ECO:0000256" key="22">
    <source>
        <dbReference type="ARBA" id="ARBA00045018"/>
    </source>
</evidence>
<evidence type="ECO:0000259" key="26">
    <source>
        <dbReference type="PROSITE" id="PS50850"/>
    </source>
</evidence>
<keyword evidence="5 25" id="KW-1133">Transmembrane helix</keyword>
<evidence type="ECO:0000256" key="16">
    <source>
        <dbReference type="ARBA" id="ARBA00044900"/>
    </source>
</evidence>
<evidence type="ECO:0000256" key="18">
    <source>
        <dbReference type="ARBA" id="ARBA00044912"/>
    </source>
</evidence>
<comment type="caution">
    <text evidence="27">The sequence shown here is derived from an EMBL/GenBank/DDBJ whole genome shotgun (WGS) entry which is preliminary data.</text>
</comment>
<comment type="subcellular location">
    <subcellularLocation>
        <location evidence="1">Lysosome membrane</location>
        <topology evidence="1">Multi-pass membrane protein</topology>
    </subcellularLocation>
</comment>
<evidence type="ECO:0000256" key="6">
    <source>
        <dbReference type="ARBA" id="ARBA00023136"/>
    </source>
</evidence>
<feature type="transmembrane region" description="Helical" evidence="25">
    <location>
        <begin position="72"/>
        <end position="91"/>
    </location>
</feature>
<keyword evidence="3" id="KW-0813">Transport</keyword>
<feature type="transmembrane region" description="Helical" evidence="25">
    <location>
        <begin position="97"/>
        <end position="118"/>
    </location>
</feature>
<feature type="transmembrane region" description="Helical" evidence="25">
    <location>
        <begin position="158"/>
        <end position="180"/>
    </location>
</feature>
<evidence type="ECO:0000313" key="27">
    <source>
        <dbReference type="EMBL" id="EFK96665.1"/>
    </source>
</evidence>
<comment type="catalytic activity">
    <reaction evidence="10">
        <text>L-alpha-aminoacyl-L-arginine(out) = L-alpha-aminoacyl-L-arginine(in)</text>
        <dbReference type="Rhea" id="RHEA:79367"/>
        <dbReference type="ChEBI" id="CHEBI:229968"/>
    </reaction>
</comment>
<evidence type="ECO:0000256" key="17">
    <source>
        <dbReference type="ARBA" id="ARBA00044903"/>
    </source>
</evidence>
<dbReference type="PROSITE" id="PS50850">
    <property type="entry name" value="MFS"/>
    <property type="match status" value="1"/>
</dbReference>
<dbReference type="GO" id="GO:0022857">
    <property type="term" value="F:transmembrane transporter activity"/>
    <property type="evidence" value="ECO:0007669"/>
    <property type="project" value="InterPro"/>
</dbReference>
<comment type="catalytic activity">
    <reaction evidence="8">
        <text>L-lysyl-L-alanine(out) = L-lysyl-L-alanine(in)</text>
        <dbReference type="Rhea" id="RHEA:79399"/>
        <dbReference type="ChEBI" id="CHEBI:229954"/>
    </reaction>
</comment>
<evidence type="ECO:0000256" key="23">
    <source>
        <dbReference type="ARBA" id="ARBA00045709"/>
    </source>
</evidence>
<evidence type="ECO:0000256" key="9">
    <source>
        <dbReference type="ARBA" id="ARBA00044878"/>
    </source>
</evidence>
<evidence type="ECO:0000256" key="20">
    <source>
        <dbReference type="ARBA" id="ARBA00044924"/>
    </source>
</evidence>
<comment type="catalytic activity">
    <reaction evidence="15">
        <text>L-arginyl-L-alpha-amino acid(out) = L-arginyl-L-alpha-amino acid(in)</text>
        <dbReference type="Rhea" id="RHEA:79371"/>
        <dbReference type="ChEBI" id="CHEBI:84315"/>
    </reaction>
</comment>
<reference evidence="27" key="2">
    <citation type="journal article" date="2011" name="Microb. Ecol.">
        <title>Taxonomic and Functional Metagenomic Profiling of the Microbial Community in the Anoxic Sediment of a Sub-saline Shallow Lake (Laguna de Carrizo, Central Spain).</title>
        <authorList>
            <person name="Ferrer M."/>
            <person name="Guazzaroni M.E."/>
            <person name="Richter M."/>
            <person name="Garcia-Salamanca A."/>
            <person name="Yarza P."/>
            <person name="Suarez-Suarez A."/>
            <person name="Solano J."/>
            <person name="Alcaide M."/>
            <person name="van Dillewijn P."/>
            <person name="Molina-Henares M.A."/>
            <person name="Lopez-Cortes N."/>
            <person name="Al-Ramahi Y."/>
            <person name="Guerrero C."/>
            <person name="Acosta A."/>
            <person name="de Eugenio L.I."/>
            <person name="Martinez V."/>
            <person name="Marques S."/>
            <person name="Rojo F."/>
            <person name="Santero E."/>
            <person name="Genilloud O."/>
            <person name="Perez-Perez J."/>
            <person name="Rossello-Mora R."/>
            <person name="Ramos J.L."/>
        </authorList>
    </citation>
    <scope>NUCLEOTIDE SEQUENCE</scope>
</reference>
<keyword evidence="4 25" id="KW-0812">Transmembrane</keyword>
<feature type="transmembrane region" description="Helical" evidence="25">
    <location>
        <begin position="43"/>
        <end position="65"/>
    </location>
</feature>
<evidence type="ECO:0000256" key="4">
    <source>
        <dbReference type="ARBA" id="ARBA00022692"/>
    </source>
</evidence>
<comment type="catalytic activity">
    <reaction evidence="13">
        <text>L-alpha-aminoacyl-L-lysine(out) = L-alpha-aminoacyl-L-lysine(in)</text>
        <dbReference type="Rhea" id="RHEA:79383"/>
        <dbReference type="ChEBI" id="CHEBI:229966"/>
    </reaction>
</comment>
<comment type="subunit">
    <text evidence="24">Homodimer. Interacts with lysosomal protein GLMP (via lumenal domain); the interaction starts while both proteins are still in the endoplasmic reticulum and is required for stabilization of MFSD1 in lysosomes but has no direct effect on its targeting to lysosomes or transporter activity.</text>
</comment>
<evidence type="ECO:0000256" key="10">
    <source>
        <dbReference type="ARBA" id="ARBA00044881"/>
    </source>
</evidence>
<proteinExistence type="inferred from homology"/>
<evidence type="ECO:0000256" key="1">
    <source>
        <dbReference type="ARBA" id="ARBA00004155"/>
    </source>
</evidence>
<dbReference type="PANTHER" id="PTHR23512:SF3">
    <property type="entry name" value="MAJOR FACILITATOR SUPERFAMILY DOMAIN-CONTAINING PROTEIN 1"/>
    <property type="match status" value="1"/>
</dbReference>
<dbReference type="SUPFAM" id="SSF103473">
    <property type="entry name" value="MFS general substrate transporter"/>
    <property type="match status" value="1"/>
</dbReference>
<organism evidence="27">
    <name type="scientific">sediment metagenome</name>
    <dbReference type="NCBI Taxonomy" id="749907"/>
    <lineage>
        <taxon>unclassified sequences</taxon>
        <taxon>metagenomes</taxon>
        <taxon>ecological metagenomes</taxon>
    </lineage>
</organism>
<comment type="catalytic activity">
    <reaction evidence="12">
        <text>L-lysyl-L-alpha-amino acid(out) = L-lysyl-L-alpha-amino acid(in)</text>
        <dbReference type="Rhea" id="RHEA:79387"/>
        <dbReference type="ChEBI" id="CHEBI:229965"/>
    </reaction>
</comment>
<keyword evidence="6 25" id="KW-0472">Membrane</keyword>
<dbReference type="InterPro" id="IPR036259">
    <property type="entry name" value="MFS_trans_sf"/>
</dbReference>
<accession>D9PIE9</accession>
<comment type="catalytic activity">
    <reaction evidence="9">
        <text>L-histidyl-glycine(out) = L-histidyl-glycine(in)</text>
        <dbReference type="Rhea" id="RHEA:79395"/>
        <dbReference type="ChEBI" id="CHEBI:229957"/>
    </reaction>
</comment>
<dbReference type="EMBL" id="ADZX01000427">
    <property type="protein sequence ID" value="EFK96665.1"/>
    <property type="molecule type" value="Genomic_DNA"/>
</dbReference>